<sequence length="80" mass="8923">MRHVQSRARAAQRTFSTLGVLSAPSVLNVLKRDRRSADKTDCMRHQPDNMPVAIMDKGRRLSPGITKHHLKYNAPACGSI</sequence>
<keyword evidence="2" id="KW-1185">Reference proteome</keyword>
<dbReference type="Proteomes" id="UP000675121">
    <property type="component" value="Unassembled WGS sequence"/>
</dbReference>
<evidence type="ECO:0000313" key="2">
    <source>
        <dbReference type="Proteomes" id="UP000675121"/>
    </source>
</evidence>
<evidence type="ECO:0000313" key="1">
    <source>
        <dbReference type="EMBL" id="CAE6967547.1"/>
    </source>
</evidence>
<proteinExistence type="predicted"/>
<organism evidence="1 2">
    <name type="scientific">Paraburkholderia domus</name>
    <dbReference type="NCBI Taxonomy" id="2793075"/>
    <lineage>
        <taxon>Bacteria</taxon>
        <taxon>Pseudomonadati</taxon>
        <taxon>Pseudomonadota</taxon>
        <taxon>Betaproteobacteria</taxon>
        <taxon>Burkholderiales</taxon>
        <taxon>Burkholderiaceae</taxon>
        <taxon>Paraburkholderia</taxon>
    </lineage>
</organism>
<name>A0A9N8N9V7_9BURK</name>
<dbReference type="AlphaFoldDB" id="A0A9N8N9V7"/>
<comment type="caution">
    <text evidence="1">The sequence shown here is derived from an EMBL/GenBank/DDBJ whole genome shotgun (WGS) entry which is preliminary data.</text>
</comment>
<reference evidence="1" key="1">
    <citation type="submission" date="2021-02" db="EMBL/GenBank/DDBJ databases">
        <authorList>
            <person name="Vanwijnsberghe S."/>
        </authorList>
    </citation>
    <scope>NUCLEOTIDE SEQUENCE</scope>
    <source>
        <strain evidence="1">R-70211</strain>
    </source>
</reference>
<gene>
    <name evidence="1" type="ORF">R70211_07500</name>
</gene>
<accession>A0A9N8N9V7</accession>
<protein>
    <submittedName>
        <fullName evidence="1">Uncharacterized protein</fullName>
    </submittedName>
</protein>
<dbReference type="EMBL" id="CAJNAS010000043">
    <property type="protein sequence ID" value="CAE6967547.1"/>
    <property type="molecule type" value="Genomic_DNA"/>
</dbReference>